<proteinExistence type="predicted"/>
<dbReference type="EMBL" id="JAVREX010000033">
    <property type="protein sequence ID" value="MDT0432897.1"/>
    <property type="molecule type" value="Genomic_DNA"/>
</dbReference>
<organism evidence="2 3">
    <name type="scientific">Streptomyces salyersiae</name>
    <dbReference type="NCBI Taxonomy" id="3075530"/>
    <lineage>
        <taxon>Bacteria</taxon>
        <taxon>Bacillati</taxon>
        <taxon>Actinomycetota</taxon>
        <taxon>Actinomycetes</taxon>
        <taxon>Kitasatosporales</taxon>
        <taxon>Streptomycetaceae</taxon>
        <taxon>Streptomyces</taxon>
    </lineage>
</organism>
<reference evidence="3" key="1">
    <citation type="submission" date="2023-07" db="EMBL/GenBank/DDBJ databases">
        <title>30 novel species of actinomycetes from the DSMZ collection.</title>
        <authorList>
            <person name="Nouioui I."/>
        </authorList>
    </citation>
    <scope>NUCLEOTIDE SEQUENCE [LARGE SCALE GENOMIC DNA]</scope>
    <source>
        <strain evidence="3">DSM 41770</strain>
    </source>
</reference>
<keyword evidence="1" id="KW-0175">Coiled coil</keyword>
<protein>
    <submittedName>
        <fullName evidence="2">Uncharacterized protein</fullName>
    </submittedName>
</protein>
<sequence>MIRIVRTRTLREADAQAAELQDRAAAQLTRADELETALAESDQAAIYTGESLLQAQETIKRLQEDLATARDDLARARGELGPLRAQHLLDIEDRVVLRTLLRTARRQRDRADRVHVLFRNGQLHSLHATSDAAEIAAEAEGAPRSGWTAHAPGAALPSAAEVTWRIQQLPLGGVR</sequence>
<name>A0ABU2RVP6_9ACTN</name>
<comment type="caution">
    <text evidence="2">The sequence shown here is derived from an EMBL/GenBank/DDBJ whole genome shotgun (WGS) entry which is preliminary data.</text>
</comment>
<evidence type="ECO:0000313" key="3">
    <source>
        <dbReference type="Proteomes" id="UP001183777"/>
    </source>
</evidence>
<gene>
    <name evidence="2" type="ORF">RM649_35435</name>
</gene>
<dbReference type="Proteomes" id="UP001183777">
    <property type="component" value="Unassembled WGS sequence"/>
</dbReference>
<feature type="coiled-coil region" evidence="1">
    <location>
        <begin position="10"/>
        <end position="79"/>
    </location>
</feature>
<keyword evidence="3" id="KW-1185">Reference proteome</keyword>
<dbReference type="RefSeq" id="WP_311661823.1">
    <property type="nucleotide sequence ID" value="NZ_JAVREX010000033.1"/>
</dbReference>
<evidence type="ECO:0000313" key="2">
    <source>
        <dbReference type="EMBL" id="MDT0432897.1"/>
    </source>
</evidence>
<evidence type="ECO:0000256" key="1">
    <source>
        <dbReference type="SAM" id="Coils"/>
    </source>
</evidence>
<accession>A0ABU2RVP6</accession>